<feature type="transmembrane region" description="Helical" evidence="2">
    <location>
        <begin position="122"/>
        <end position="144"/>
    </location>
</feature>
<sequence>MPSTYNVFLHNVFLRNLRTLLLVIGLVALGLGSWLETINTSTCSVETSMAMFEVAIFQNLSDHYSITPSAVTFGLWRQCFYFEQNCTCTTPSLRYQMDAQQAIFAATNNQTMPVLDPSQGTFLRSVPLILAMVLSFLVLLFGMASSLMHSPPSFQTASALSVTEKEVEDASWKQHPWISKCNGLVALISAALIALAFGASYQTYRNAIIDACTQVASQSVKCASLHTKTEVVLLPVALACLLIVSLLFACTKSRRPSEDSDIPGQSHRYTTRTTMTSLQDDANNKRRSTSSFFLSRHDEKIKSNATVDYHTDSSSMDDALDPWRQAGQYDDSIAAAFPLRPPPVNRLSSEDRRYQGSPHNRTSSSGRPNQRAASPGQHSRQRQSPHSHSTSRQAPRRHSHHLADDQYYHQQTSPPYRDARRASSPRMYDDDDDDDDDPLVPPRLPFAPKRQRRPNSHASGNTFGANEMLDSPVSSSSDTLDSPSPPSHRQYSDASHRRTPTPTQGSSHRHHSNHSNGYLSQHRTGSNTSLCFTPTANDRSRSSSHGSMTMNTKQQPRRPSHPLASSTATSSRSPSTSPVPTLQSPPAPRHPLNQKIIKDQRISSYFQQSQ</sequence>
<feature type="compositionally biased region" description="Low complexity" evidence="1">
    <location>
        <begin position="562"/>
        <end position="582"/>
    </location>
</feature>
<name>A0A1X2GEH2_9FUNG</name>
<feature type="compositionally biased region" description="Low complexity" evidence="1">
    <location>
        <begin position="470"/>
        <end position="482"/>
    </location>
</feature>
<keyword evidence="2" id="KW-1133">Transmembrane helix</keyword>
<organism evidence="3 4">
    <name type="scientific">Hesseltinella vesiculosa</name>
    <dbReference type="NCBI Taxonomy" id="101127"/>
    <lineage>
        <taxon>Eukaryota</taxon>
        <taxon>Fungi</taxon>
        <taxon>Fungi incertae sedis</taxon>
        <taxon>Mucoromycota</taxon>
        <taxon>Mucoromycotina</taxon>
        <taxon>Mucoromycetes</taxon>
        <taxon>Mucorales</taxon>
        <taxon>Cunninghamellaceae</taxon>
        <taxon>Hesseltinella</taxon>
    </lineage>
</organism>
<comment type="caution">
    <text evidence="3">The sequence shown here is derived from an EMBL/GenBank/DDBJ whole genome shotgun (WGS) entry which is preliminary data.</text>
</comment>
<keyword evidence="2" id="KW-0812">Transmembrane</keyword>
<evidence type="ECO:0000256" key="1">
    <source>
        <dbReference type="SAM" id="MobiDB-lite"/>
    </source>
</evidence>
<feature type="region of interest" description="Disordered" evidence="1">
    <location>
        <begin position="254"/>
        <end position="295"/>
    </location>
</feature>
<accession>A0A1X2GEH2</accession>
<proteinExistence type="predicted"/>
<keyword evidence="4" id="KW-1185">Reference proteome</keyword>
<dbReference type="AlphaFoldDB" id="A0A1X2GEH2"/>
<feature type="compositionally biased region" description="Polar residues" evidence="1">
    <location>
        <begin position="357"/>
        <end position="372"/>
    </location>
</feature>
<dbReference type="EMBL" id="MCGT01000019">
    <property type="protein sequence ID" value="ORX51968.1"/>
    <property type="molecule type" value="Genomic_DNA"/>
</dbReference>
<feature type="compositionally biased region" description="Acidic residues" evidence="1">
    <location>
        <begin position="429"/>
        <end position="438"/>
    </location>
</feature>
<dbReference type="Proteomes" id="UP000242146">
    <property type="component" value="Unassembled WGS sequence"/>
</dbReference>
<feature type="transmembrane region" description="Helical" evidence="2">
    <location>
        <begin position="181"/>
        <end position="201"/>
    </location>
</feature>
<evidence type="ECO:0000256" key="2">
    <source>
        <dbReference type="SAM" id="Phobius"/>
    </source>
</evidence>
<feature type="region of interest" description="Disordered" evidence="1">
    <location>
        <begin position="335"/>
        <end position="610"/>
    </location>
</feature>
<feature type="transmembrane region" description="Helical" evidence="2">
    <location>
        <begin position="12"/>
        <end position="35"/>
    </location>
</feature>
<protein>
    <submittedName>
        <fullName evidence="3">Uncharacterized protein</fullName>
    </submittedName>
</protein>
<feature type="compositionally biased region" description="Polar residues" evidence="1">
    <location>
        <begin position="517"/>
        <end position="554"/>
    </location>
</feature>
<evidence type="ECO:0000313" key="3">
    <source>
        <dbReference type="EMBL" id="ORX51968.1"/>
    </source>
</evidence>
<gene>
    <name evidence="3" type="ORF">DM01DRAFT_1384224</name>
</gene>
<evidence type="ECO:0000313" key="4">
    <source>
        <dbReference type="Proteomes" id="UP000242146"/>
    </source>
</evidence>
<reference evidence="3 4" key="1">
    <citation type="submission" date="2016-07" db="EMBL/GenBank/DDBJ databases">
        <title>Pervasive Adenine N6-methylation of Active Genes in Fungi.</title>
        <authorList>
            <consortium name="DOE Joint Genome Institute"/>
            <person name="Mondo S.J."/>
            <person name="Dannebaum R.O."/>
            <person name="Kuo R.C."/>
            <person name="Labutti K."/>
            <person name="Haridas S."/>
            <person name="Kuo A."/>
            <person name="Salamov A."/>
            <person name="Ahrendt S.R."/>
            <person name="Lipzen A."/>
            <person name="Sullivan W."/>
            <person name="Andreopoulos W.B."/>
            <person name="Clum A."/>
            <person name="Lindquist E."/>
            <person name="Daum C."/>
            <person name="Ramamoorthy G.K."/>
            <person name="Gryganskyi A."/>
            <person name="Culley D."/>
            <person name="Magnuson J.K."/>
            <person name="James T.Y."/>
            <person name="O'Malley M.A."/>
            <person name="Stajich J.E."/>
            <person name="Spatafora J.W."/>
            <person name="Visel A."/>
            <person name="Grigoriev I.V."/>
        </authorList>
    </citation>
    <scope>NUCLEOTIDE SEQUENCE [LARGE SCALE GENOMIC DNA]</scope>
    <source>
        <strain evidence="3 4">NRRL 3301</strain>
    </source>
</reference>
<feature type="compositionally biased region" description="Polar residues" evidence="1">
    <location>
        <begin position="267"/>
        <end position="281"/>
    </location>
</feature>
<feature type="transmembrane region" description="Helical" evidence="2">
    <location>
        <begin position="231"/>
        <end position="250"/>
    </location>
</feature>
<keyword evidence="2" id="KW-0472">Membrane</keyword>
<dbReference type="OrthoDB" id="2262162at2759"/>